<dbReference type="SMART" id="SM00216">
    <property type="entry name" value="VWD"/>
    <property type="match status" value="1"/>
</dbReference>
<evidence type="ECO:0000256" key="5">
    <source>
        <dbReference type="ARBA" id="ARBA00022761"/>
    </source>
</evidence>
<organism evidence="19 20">
    <name type="scientific">Limosa lapponica baueri</name>
    <dbReference type="NCBI Taxonomy" id="1758121"/>
    <lineage>
        <taxon>Eukaryota</taxon>
        <taxon>Metazoa</taxon>
        <taxon>Chordata</taxon>
        <taxon>Craniata</taxon>
        <taxon>Vertebrata</taxon>
        <taxon>Euteleostomi</taxon>
        <taxon>Archelosauria</taxon>
        <taxon>Archosauria</taxon>
        <taxon>Dinosauria</taxon>
        <taxon>Saurischia</taxon>
        <taxon>Theropoda</taxon>
        <taxon>Coelurosauria</taxon>
        <taxon>Aves</taxon>
        <taxon>Neognathae</taxon>
        <taxon>Neoaves</taxon>
        <taxon>Charadriiformes</taxon>
        <taxon>Scolopacidae</taxon>
        <taxon>Limosa</taxon>
    </lineage>
</organism>
<dbReference type="SUPFAM" id="SSF56968">
    <property type="entry name" value="Lipovitellin-phosvitin complex, beta-sheet shell regions"/>
    <property type="match status" value="3"/>
</dbReference>
<dbReference type="InterPro" id="IPR017853">
    <property type="entry name" value="GH"/>
</dbReference>
<dbReference type="InterPro" id="IPR011583">
    <property type="entry name" value="Chitinase_II/V-like_cat"/>
</dbReference>
<dbReference type="FunFam" id="2.30.230.10:FF:000002">
    <property type="entry name" value="Vitellogenin 7"/>
    <property type="match status" value="1"/>
</dbReference>
<feature type="signal peptide" evidence="15">
    <location>
        <begin position="1"/>
        <end position="15"/>
    </location>
</feature>
<evidence type="ECO:0000256" key="15">
    <source>
        <dbReference type="SAM" id="SignalP"/>
    </source>
</evidence>
<evidence type="ECO:0000256" key="10">
    <source>
        <dbReference type="ARBA" id="ARBA00023295"/>
    </source>
</evidence>
<name>A0A2I0UQL9_LIMLA</name>
<dbReference type="Gene3D" id="2.30.230.10">
    <property type="entry name" value="Lipovitellin, beta-sheet shell regions, chain A"/>
    <property type="match status" value="1"/>
</dbReference>
<keyword evidence="7 13" id="KW-1015">Disulfide bond</keyword>
<keyword evidence="3" id="KW-0597">Phosphoprotein</keyword>
<dbReference type="SMART" id="SM01170">
    <property type="entry name" value="DUF1944"/>
    <property type="match status" value="1"/>
</dbReference>
<dbReference type="GO" id="GO:0004568">
    <property type="term" value="F:chitinase activity"/>
    <property type="evidence" value="ECO:0007669"/>
    <property type="project" value="UniProtKB-ARBA"/>
</dbReference>
<dbReference type="SMART" id="SM01169">
    <property type="entry name" value="DUF1943"/>
    <property type="match status" value="1"/>
</dbReference>
<proteinExistence type="inferred from homology"/>
<dbReference type="InterPro" id="IPR001747">
    <property type="entry name" value="Vitellogenin_N"/>
</dbReference>
<dbReference type="Pfam" id="PF00704">
    <property type="entry name" value="Glyco_hydro_18"/>
    <property type="match status" value="1"/>
</dbReference>
<dbReference type="PROSITE" id="PS51211">
    <property type="entry name" value="VITELLOGENIN"/>
    <property type="match status" value="1"/>
</dbReference>
<dbReference type="GO" id="GO:0005319">
    <property type="term" value="F:lipid transporter activity"/>
    <property type="evidence" value="ECO:0007669"/>
    <property type="project" value="InterPro"/>
</dbReference>
<evidence type="ECO:0000256" key="3">
    <source>
        <dbReference type="ARBA" id="ARBA00022553"/>
    </source>
</evidence>
<reference evidence="20" key="2">
    <citation type="submission" date="2017-12" db="EMBL/GenBank/DDBJ databases">
        <title>Genome sequence of the Bar-tailed Godwit (Limosa lapponica baueri).</title>
        <authorList>
            <person name="Lima N.C.B."/>
            <person name="Parody-Merino A.M."/>
            <person name="Battley P.F."/>
            <person name="Fidler A.E."/>
            <person name="Prosdocimi F."/>
        </authorList>
    </citation>
    <scope>NUCLEOTIDE SEQUENCE [LARGE SCALE GENOMIC DNA]</scope>
</reference>
<feature type="domain" description="Vitellogenin" evidence="16">
    <location>
        <begin position="24"/>
        <end position="653"/>
    </location>
</feature>
<comment type="similarity">
    <text evidence="2">Belongs to the glycosyl hydrolase 18 family.</text>
</comment>
<dbReference type="InterPro" id="IPR001579">
    <property type="entry name" value="Glyco_hydro_18_chit_AS"/>
</dbReference>
<dbReference type="PROSITE" id="PS51233">
    <property type="entry name" value="VWFD"/>
    <property type="match status" value="1"/>
</dbReference>
<dbReference type="InterPro" id="IPR050733">
    <property type="entry name" value="Vitellogenin/Apolipophorin"/>
</dbReference>
<feature type="domain" description="VWFD" evidence="17">
    <location>
        <begin position="1340"/>
        <end position="1525"/>
    </location>
</feature>
<dbReference type="SUPFAM" id="SSF48431">
    <property type="entry name" value="Lipovitellin-phosvitin complex, superhelical domain"/>
    <property type="match status" value="1"/>
</dbReference>
<dbReference type="Pfam" id="PF00094">
    <property type="entry name" value="VWD"/>
    <property type="match status" value="1"/>
</dbReference>
<dbReference type="PANTHER" id="PTHR23345">
    <property type="entry name" value="VITELLOGENIN-RELATED"/>
    <property type="match status" value="1"/>
</dbReference>
<dbReference type="FunFam" id="3.10.50.10:FF:000006">
    <property type="entry name" value="Chitobiase, di-N-acetyl"/>
    <property type="match status" value="1"/>
</dbReference>
<dbReference type="InterPro" id="IPR029070">
    <property type="entry name" value="Chitinase_insertion_sf"/>
</dbReference>
<keyword evidence="10" id="KW-0326">Glycosidase</keyword>
<dbReference type="InterPro" id="IPR001846">
    <property type="entry name" value="VWF_type-D"/>
</dbReference>
<dbReference type="PANTHER" id="PTHR23345:SF15">
    <property type="entry name" value="VITELLOGENIN 1-RELATED"/>
    <property type="match status" value="1"/>
</dbReference>
<dbReference type="GO" id="GO:0005975">
    <property type="term" value="P:carbohydrate metabolic process"/>
    <property type="evidence" value="ECO:0007669"/>
    <property type="project" value="InterPro"/>
</dbReference>
<dbReference type="InterPro" id="IPR015816">
    <property type="entry name" value="Vitellinogen_b-sht_N"/>
</dbReference>
<dbReference type="GO" id="GO:0005764">
    <property type="term" value="C:lysosome"/>
    <property type="evidence" value="ECO:0007669"/>
    <property type="project" value="UniProtKB-SubCell"/>
</dbReference>
<dbReference type="Gene3D" id="2.20.80.10">
    <property type="entry name" value="Lipovitellin-phosvitin complex, chain A, domain 4"/>
    <property type="match status" value="1"/>
</dbReference>
<keyword evidence="4 15" id="KW-0732">Signal</keyword>
<feature type="region of interest" description="Disordered" evidence="14">
    <location>
        <begin position="1104"/>
        <end position="1123"/>
    </location>
</feature>
<comment type="caution">
    <text evidence="13">Lacks conserved residue(s) required for the propagation of feature annotation.</text>
</comment>
<dbReference type="SMART" id="SM00636">
    <property type="entry name" value="Glyco_18"/>
    <property type="match status" value="1"/>
</dbReference>
<dbReference type="FunFam" id="1.25.10.20:FF:000002">
    <property type="entry name" value="Vitellogenin 7"/>
    <property type="match status" value="1"/>
</dbReference>
<feature type="domain" description="GH18" evidence="18">
    <location>
        <begin position="1453"/>
        <end position="1811"/>
    </location>
</feature>
<evidence type="ECO:0000256" key="2">
    <source>
        <dbReference type="ARBA" id="ARBA00009336"/>
    </source>
</evidence>
<dbReference type="SUPFAM" id="SSF51445">
    <property type="entry name" value="(Trans)glycosidases"/>
    <property type="match status" value="1"/>
</dbReference>
<dbReference type="SMART" id="SM00638">
    <property type="entry name" value="LPD_N"/>
    <property type="match status" value="1"/>
</dbReference>
<keyword evidence="20" id="KW-1185">Reference proteome</keyword>
<evidence type="ECO:0000256" key="4">
    <source>
        <dbReference type="ARBA" id="ARBA00022729"/>
    </source>
</evidence>
<feature type="region of interest" description="Disordered" evidence="14">
    <location>
        <begin position="930"/>
        <end position="952"/>
    </location>
</feature>
<evidence type="ECO:0000256" key="7">
    <source>
        <dbReference type="ARBA" id="ARBA00023157"/>
    </source>
</evidence>
<dbReference type="GO" id="GO:0071391">
    <property type="term" value="P:cellular response to estrogen stimulus"/>
    <property type="evidence" value="ECO:0007669"/>
    <property type="project" value="TreeGrafter"/>
</dbReference>
<evidence type="ECO:0000256" key="14">
    <source>
        <dbReference type="SAM" id="MobiDB-lite"/>
    </source>
</evidence>
<dbReference type="Proteomes" id="UP000233556">
    <property type="component" value="Unassembled WGS sequence"/>
</dbReference>
<dbReference type="Gene3D" id="3.10.50.10">
    <property type="match status" value="1"/>
</dbReference>
<dbReference type="InterPro" id="IPR015817">
    <property type="entry name" value="Vitellinogen_open_b-sht_sub1"/>
</dbReference>
<dbReference type="Gene3D" id="2.20.90.10">
    <property type="entry name" value="Vitellinogen, beta-sheet shell domain"/>
    <property type="match status" value="1"/>
</dbReference>
<dbReference type="PROSITE" id="PS01095">
    <property type="entry name" value="GH18_1"/>
    <property type="match status" value="1"/>
</dbReference>
<dbReference type="OrthoDB" id="5956066at2759"/>
<dbReference type="PROSITE" id="PS51910">
    <property type="entry name" value="GH18_2"/>
    <property type="match status" value="1"/>
</dbReference>
<dbReference type="Pfam" id="PF09172">
    <property type="entry name" value="Vit_open_b-sht"/>
    <property type="match status" value="1"/>
</dbReference>
<evidence type="ECO:0000259" key="18">
    <source>
        <dbReference type="PROSITE" id="PS51910"/>
    </source>
</evidence>
<dbReference type="InterPro" id="IPR011030">
    <property type="entry name" value="Lipovitellin_superhlx_dom"/>
</dbReference>
<reference evidence="20" key="1">
    <citation type="submission" date="2017-11" db="EMBL/GenBank/DDBJ databases">
        <authorList>
            <person name="Lima N.C."/>
            <person name="Parody-Merino A.M."/>
            <person name="Battley P.F."/>
            <person name="Fidler A.E."/>
            <person name="Prosdocimi F."/>
        </authorList>
    </citation>
    <scope>NUCLEOTIDE SEQUENCE [LARGE SCALE GENOMIC DNA]</scope>
</reference>
<accession>A0A2I0UQL9</accession>
<sequence length="1811" mass="202700">MRGLILALVLALVGGQKQDLEPVFHTGKTYLYGYESFILHGLPGRGLAMAGVRLTCKLEISHVSQSDHLLQIRSPKLEEFNGFWPTDPFTPSSRLTDTIAACLSQAFKFEYTEGRVGSIFAPEDCPILCTNLVRGILNMMQITIKKSQNVYELQEAGIEGICQTRYIIQDDSKNNRATISKSKDLTNCQEKAVKNMGMAYIRPCPTCPLKVRNIKGTVMFTYKMKYDDSGALMTSATSKQVYQVSPFNEPNGAAVMEARQELSLVDIKRTPISAPKSQLQNQGSLRYHFSGELLQMPIPLIRIRNPDLQLAETLRQLVQNNEEAATKEASMKFLRMVQLFRIVTLDQIESLWVQFANDLPYRHWFLSAICAAGATDTFRFLKQKIHDEKLNIWEAAATLPLAFHFVTPNKQTLEIASKAPMLRIIVYLGYGSMVNKYCAQTSLCPNELLQPLHDLATEATSKGDAKDMALALKAIGNAGEPASIKRILKFLPTFSPAAVSLPNRIHVDAVLALRKIARKDPAKVREISLQVFMDNTLAPNIRMVACVVLFETKPALPTVTAMASSMLMEPSLQVASFTYSHMKALAVGRIPQLYNLSAACNIAIKLLSPRLDRLSYRYSKVMHVGDYSLEYQAGAIWRVYLMNSPSTMFPSDIITKVRGYYANTATDIIEVALRSQSLTELIRKKNIPFAEYDTYKTLKELSKTLLGWKELPPEDPLVSAYVKILGQEIAFVDIDKDAIQQTMMSLTGSSNWQPVVKKVVEEVQRGISGQWTLPAMVAELRHIVPTVVGVPLELSLCGTTLAQAAADVHMQMSPPLSDNFRPSQLLETNMDIHADIKPKAYFHMIAMMGINTQYFQSGLEFHAELRANTTMKFDARINMKEKNLKLETPPCRQEVELAAVRSEVYAISRNMEKVDSEKKSHLIPEVEVPSISNQPFQPSERSSRPGSWKQSNIPSVISKGYQHGSEEAHHQRVGGRFYARIFCRKFESLGCSACLSLKSRNPAFLRKTYLHKLVGELEAKIVLKPVHTDADIDKIQLEIQAGPKAASKITDVASSGSKEEDEPSLYENIQAKLKKILGIENVFKANLPVYQFWFKPADEQDPGREVLNSSISSSSSSAGDEGISRAMSQPKFLGDSKPPVLAAVLRAIHRDGQPTGLQLVLYTDTQPMRSRTQMFVSSITGSSRWKLCADASVISSHKVLGYLKWGKDCQDYQIATQIATGRFAAYPAMQMKLEWPKVPSIVRTTARWLYSFLPGAAYVLGYSQRQQHGPSHQATLVMALTSPRTCDVVLKLPELTIYDRAIRLPLPFPSSPGTPISALPSPERNVFSQATLSVIENLKARCSVFQNTITTFNGVEFNYSMPTNCYHVLVQDCSPELKFLVMIKRLEKSADPTAINVRLASHEVDMYVSNGLIQLKINGVQAPTDVPYTSNSDASMVISKENEGLSLKAPDYGIDKLYYDGHRLEAEDKLFSLGTIVLTIQVLYKNKRMKVFVFDVGKETWKSYDWSKITTVAAFGKYDPELMCYAHSKGSRIVLKGDVPLKEIVDPAKRAAWISQQVDLAKRQYMDGINIDIEQEVNETSPEYYALTDLVKEATDAFHREIPGSQVTFDVAWSPACIDKRCYNYTGIADACDFLFVMSYDEQSQIWTDCIAKANAPYLQTLVGYEEYITMGIDPKKLVMGVPWYGYDYVCQNLSQDHVCSLSKVPFRGAPCSDAAGRQVPYRAIMKQVNSSVSGVLWDEVQKSPFYEYKDSLGHFHQVWYDDPRSISLKAAYVKKRGLRGIGMWNGNSLDYSREAVAEKQTEAMWQALTP</sequence>
<evidence type="ECO:0000256" key="6">
    <source>
        <dbReference type="ARBA" id="ARBA00022801"/>
    </source>
</evidence>
<dbReference type="GO" id="GO:0006032">
    <property type="term" value="P:chitin catabolic process"/>
    <property type="evidence" value="ECO:0007669"/>
    <property type="project" value="UniProtKB-ARBA"/>
</dbReference>
<evidence type="ECO:0000256" key="11">
    <source>
        <dbReference type="ARBA" id="ARBA00055477"/>
    </source>
</evidence>
<dbReference type="InterPro" id="IPR015819">
    <property type="entry name" value="Lipid_transp_b-sht_shell"/>
</dbReference>
<dbReference type="FunFam" id="3.20.20.80:FF:000250">
    <property type="entry name" value="Probable di-N-acetylchitobiase 1"/>
    <property type="match status" value="1"/>
</dbReference>
<dbReference type="CDD" id="cd02875">
    <property type="entry name" value="GH18_chitobiase"/>
    <property type="match status" value="1"/>
</dbReference>
<keyword evidence="9" id="KW-0458">Lysosome</keyword>
<evidence type="ECO:0000256" key="13">
    <source>
        <dbReference type="PROSITE-ProRule" id="PRU00557"/>
    </source>
</evidence>
<dbReference type="Pfam" id="PF09175">
    <property type="entry name" value="Vit_b-sht_shell"/>
    <property type="match status" value="1"/>
</dbReference>
<dbReference type="Pfam" id="PF01347">
    <property type="entry name" value="Vitellogenin_N"/>
    <property type="match status" value="1"/>
</dbReference>
<evidence type="ECO:0000313" key="19">
    <source>
        <dbReference type="EMBL" id="PKU48343.1"/>
    </source>
</evidence>
<evidence type="ECO:0000256" key="8">
    <source>
        <dbReference type="ARBA" id="ARBA00023180"/>
    </source>
</evidence>
<protein>
    <recommendedName>
        <fullName evidence="12">Di-N-acetylchitobiase</fullName>
    </recommendedName>
</protein>
<keyword evidence="5" id="KW-0758">Storage protein</keyword>
<dbReference type="InterPro" id="IPR047898">
    <property type="entry name" value="DIAC_cat"/>
</dbReference>
<comment type="function">
    <text evidence="11">Involved in the degradation of asparagine-linked glycoproteins. Hydrolyze of N-acetyl-beta-D-glucosamine (1-4)N-acetylglucosamine chitobiose core from the reducing end of the bond, it requires prior cleavage by glycosylasparaginase.</text>
</comment>
<dbReference type="GO" id="GO:0032355">
    <property type="term" value="P:response to estradiol"/>
    <property type="evidence" value="ECO:0007669"/>
    <property type="project" value="TreeGrafter"/>
</dbReference>
<dbReference type="EMBL" id="KZ505655">
    <property type="protein sequence ID" value="PKU48343.1"/>
    <property type="molecule type" value="Genomic_DNA"/>
</dbReference>
<evidence type="ECO:0000259" key="16">
    <source>
        <dbReference type="PROSITE" id="PS51211"/>
    </source>
</evidence>
<evidence type="ECO:0000259" key="17">
    <source>
        <dbReference type="PROSITE" id="PS51233"/>
    </source>
</evidence>
<gene>
    <name evidence="19" type="ORF">llap_1343</name>
</gene>
<dbReference type="InterPro" id="IPR015258">
    <property type="entry name" value="Vitellinogen_b-sht_shell"/>
</dbReference>
<dbReference type="Gene3D" id="2.20.50.20">
    <property type="entry name" value="Lipovitellin. Chain A, domain 3"/>
    <property type="match status" value="1"/>
</dbReference>
<dbReference type="InterPro" id="IPR037088">
    <property type="entry name" value="Vitellinogen_b-sht_shell_sf"/>
</dbReference>
<evidence type="ECO:0000313" key="20">
    <source>
        <dbReference type="Proteomes" id="UP000233556"/>
    </source>
</evidence>
<dbReference type="Gene3D" id="1.25.10.20">
    <property type="entry name" value="Vitellinogen, superhelical"/>
    <property type="match status" value="1"/>
</dbReference>
<evidence type="ECO:0000256" key="12">
    <source>
        <dbReference type="ARBA" id="ARBA00074174"/>
    </source>
</evidence>
<feature type="disulfide bond" evidence="13">
    <location>
        <begin position="162"/>
        <end position="188"/>
    </location>
</feature>
<keyword evidence="6" id="KW-0378">Hydrolase</keyword>
<dbReference type="InterPro" id="IPR001223">
    <property type="entry name" value="Glyco_hydro18_cat"/>
</dbReference>
<evidence type="ECO:0000256" key="1">
    <source>
        <dbReference type="ARBA" id="ARBA00004371"/>
    </source>
</evidence>
<dbReference type="GO" id="GO:0045735">
    <property type="term" value="F:nutrient reservoir activity"/>
    <property type="evidence" value="ECO:0007669"/>
    <property type="project" value="UniProtKB-KW"/>
</dbReference>
<feature type="chain" id="PRO_5014182267" description="Di-N-acetylchitobiase" evidence="15">
    <location>
        <begin position="16"/>
        <end position="1811"/>
    </location>
</feature>
<feature type="disulfide bond" evidence="13">
    <location>
        <begin position="204"/>
        <end position="207"/>
    </location>
</feature>
<dbReference type="Gene3D" id="3.20.20.80">
    <property type="entry name" value="Glycosidases"/>
    <property type="match status" value="1"/>
</dbReference>
<evidence type="ECO:0000256" key="9">
    <source>
        <dbReference type="ARBA" id="ARBA00023228"/>
    </source>
</evidence>
<dbReference type="InterPro" id="IPR015255">
    <property type="entry name" value="Vitellinogen_open_b-sht"/>
</dbReference>
<keyword evidence="8" id="KW-0325">Glycoprotein</keyword>
<comment type="subcellular location">
    <subcellularLocation>
        <location evidence="1">Lysosome</location>
    </subcellularLocation>
</comment>
<dbReference type="GO" id="GO:0008061">
    <property type="term" value="F:chitin binding"/>
    <property type="evidence" value="ECO:0007669"/>
    <property type="project" value="InterPro"/>
</dbReference>